<reference evidence="1 2" key="1">
    <citation type="submission" date="2019-05" db="EMBL/GenBank/DDBJ databases">
        <authorList>
            <consortium name="Pathogen Informatics"/>
        </authorList>
    </citation>
    <scope>NUCLEOTIDE SEQUENCE [LARGE SCALE GENOMIC DNA]</scope>
    <source>
        <strain evidence="1 2">NCTC503</strain>
    </source>
</reference>
<proteinExistence type="predicted"/>
<keyword evidence="2" id="KW-1185">Reference proteome</keyword>
<accession>A0A4U9RDY3</accession>
<dbReference type="InterPro" id="IPR018775">
    <property type="entry name" value="RlaP"/>
</dbReference>
<dbReference type="EMBL" id="LR590481">
    <property type="protein sequence ID" value="VTQ89191.1"/>
    <property type="molecule type" value="Genomic_DNA"/>
</dbReference>
<dbReference type="OrthoDB" id="9796845at2"/>
<organism evidence="1 2">
    <name type="scientific">Hathewaya histolytica</name>
    <name type="common">Clostridium histolyticum</name>
    <dbReference type="NCBI Taxonomy" id="1498"/>
    <lineage>
        <taxon>Bacteria</taxon>
        <taxon>Bacillati</taxon>
        <taxon>Bacillota</taxon>
        <taxon>Clostridia</taxon>
        <taxon>Eubacteriales</taxon>
        <taxon>Clostridiaceae</taxon>
        <taxon>Hathewaya</taxon>
    </lineage>
</organism>
<evidence type="ECO:0000313" key="1">
    <source>
        <dbReference type="EMBL" id="VTQ89191.1"/>
    </source>
</evidence>
<name>A0A4U9RDY3_HATHI</name>
<evidence type="ECO:0000313" key="2">
    <source>
        <dbReference type="Proteomes" id="UP000308489"/>
    </source>
</evidence>
<protein>
    <submittedName>
        <fullName evidence="1">Nucleotidyltransferase</fullName>
    </submittedName>
</protein>
<dbReference type="AlphaFoldDB" id="A0A4U9RDY3"/>
<gene>
    <name evidence="1" type="ORF">NCTC503_01353</name>
</gene>
<dbReference type="GO" id="GO:0016740">
    <property type="term" value="F:transferase activity"/>
    <property type="evidence" value="ECO:0007669"/>
    <property type="project" value="UniProtKB-KW"/>
</dbReference>
<dbReference type="PANTHER" id="PTHR34817">
    <property type="entry name" value="NUCLEOTIDYLTRANSFERASE"/>
    <property type="match status" value="1"/>
</dbReference>
<dbReference type="RefSeq" id="WP_138210018.1">
    <property type="nucleotide sequence ID" value="NZ_CBCRUQ010000017.1"/>
</dbReference>
<keyword evidence="1" id="KW-0808">Transferase</keyword>
<dbReference type="KEGG" id="hhw:NCTC503_01353"/>
<dbReference type="Pfam" id="PF10127">
    <property type="entry name" value="RlaP"/>
    <property type="match status" value="1"/>
</dbReference>
<dbReference type="PANTHER" id="PTHR34817:SF2">
    <property type="entry name" value="NUCLEOTIDYLTRANSFERASE"/>
    <property type="match status" value="1"/>
</dbReference>
<dbReference type="Proteomes" id="UP000308489">
    <property type="component" value="Chromosome 1"/>
</dbReference>
<sequence length="256" mass="30505">MNDVIIEKLKTIEKEEDIKILFAVESGSRAWGFPSKDSDYDVRFIYIHTLDWYLSIDKKRDVLEYTINDLLDISGWDITKALNLFRSCNPSLMEWLYSPIIYLQQALFINDLKDLSNTYFSPKASMYHYFNMAKANYKSYLQSDKVRVKKYLYVLRPILACKWLENNKTIPPVEFNRLIETQINNDELLQEIRALLHRKRLGEEIHTETRIDIINDFIDKNICYYSEFIKNLKDNDPINTSILNDLFRKTLEEIWG</sequence>